<dbReference type="EMBL" id="LAYC01000002">
    <property type="protein sequence ID" value="KYK56474.1"/>
    <property type="molecule type" value="Genomic_DNA"/>
</dbReference>
<dbReference type="AlphaFoldDB" id="A0A151GHA2"/>
<dbReference type="GeneID" id="63716117"/>
<evidence type="ECO:0000313" key="5">
    <source>
        <dbReference type="Proteomes" id="UP000076580"/>
    </source>
</evidence>
<keyword evidence="1" id="KW-0548">Nucleotidyltransferase</keyword>
<keyword evidence="1" id="KW-0694">RNA-binding</keyword>
<evidence type="ECO:0000313" key="4">
    <source>
        <dbReference type="EMBL" id="KYK56474.1"/>
    </source>
</evidence>
<dbReference type="EC" id="2.7.7.48" evidence="1"/>
<evidence type="ECO:0000256" key="2">
    <source>
        <dbReference type="SAM" id="MobiDB-lite"/>
    </source>
</evidence>
<protein>
    <recommendedName>
        <fullName evidence="1">RNA-dependent RNA polymerase</fullName>
        <ecNumber evidence="1">2.7.7.48</ecNumber>
    </recommendedName>
</protein>
<dbReference type="STRING" id="98403.A0A151GHA2"/>
<keyword evidence="1" id="KW-0696">RNA-directed RNA polymerase</keyword>
<dbReference type="InterPro" id="IPR007855">
    <property type="entry name" value="RDRP"/>
</dbReference>
<dbReference type="GO" id="GO:0031380">
    <property type="term" value="C:nuclear RNA-directed RNA polymerase complex"/>
    <property type="evidence" value="ECO:0007669"/>
    <property type="project" value="TreeGrafter"/>
</dbReference>
<dbReference type="InParanoid" id="A0A151GHA2"/>
<comment type="similarity">
    <text evidence="1">Belongs to the RdRP family.</text>
</comment>
<dbReference type="InterPro" id="IPR057596">
    <property type="entry name" value="RDRP_core"/>
</dbReference>
<dbReference type="Pfam" id="PF05183">
    <property type="entry name" value="RdRP"/>
    <property type="match status" value="1"/>
</dbReference>
<feature type="region of interest" description="Disordered" evidence="2">
    <location>
        <begin position="122"/>
        <end position="160"/>
    </location>
</feature>
<evidence type="ECO:0000259" key="3">
    <source>
        <dbReference type="Pfam" id="PF05183"/>
    </source>
</evidence>
<feature type="region of interest" description="Disordered" evidence="2">
    <location>
        <begin position="198"/>
        <end position="225"/>
    </location>
</feature>
<dbReference type="Proteomes" id="UP000076580">
    <property type="component" value="Chromosome 02"/>
</dbReference>
<dbReference type="GO" id="GO:0003968">
    <property type="term" value="F:RNA-directed RNA polymerase activity"/>
    <property type="evidence" value="ECO:0007669"/>
    <property type="project" value="UniProtKB-KW"/>
</dbReference>
<comment type="catalytic activity">
    <reaction evidence="1">
        <text>RNA(n) + a ribonucleoside 5'-triphosphate = RNA(n+1) + diphosphate</text>
        <dbReference type="Rhea" id="RHEA:21248"/>
        <dbReference type="Rhea" id="RHEA-COMP:14527"/>
        <dbReference type="Rhea" id="RHEA-COMP:17342"/>
        <dbReference type="ChEBI" id="CHEBI:33019"/>
        <dbReference type="ChEBI" id="CHEBI:61557"/>
        <dbReference type="ChEBI" id="CHEBI:140395"/>
        <dbReference type="EC" id="2.7.7.48"/>
    </reaction>
</comment>
<keyword evidence="1" id="KW-0808">Transferase</keyword>
<name>A0A151GHA2_DRECN</name>
<dbReference type="PANTHER" id="PTHR23079">
    <property type="entry name" value="RNA-DEPENDENT RNA POLYMERASE"/>
    <property type="match status" value="1"/>
</dbReference>
<dbReference type="Gene3D" id="1.10.8.790">
    <property type="entry name" value="RNA-dependent RNA polymerase, slab domain, helical subdomain-like"/>
    <property type="match status" value="1"/>
</dbReference>
<organism evidence="4 5">
    <name type="scientific">Drechmeria coniospora</name>
    <name type="common">Nematophagous fungus</name>
    <name type="synonym">Meria coniospora</name>
    <dbReference type="NCBI Taxonomy" id="98403"/>
    <lineage>
        <taxon>Eukaryota</taxon>
        <taxon>Fungi</taxon>
        <taxon>Dikarya</taxon>
        <taxon>Ascomycota</taxon>
        <taxon>Pezizomycotina</taxon>
        <taxon>Sordariomycetes</taxon>
        <taxon>Hypocreomycetidae</taxon>
        <taxon>Hypocreales</taxon>
        <taxon>Ophiocordycipitaceae</taxon>
        <taxon>Drechmeria</taxon>
    </lineage>
</organism>
<feature type="compositionally biased region" description="Low complexity" evidence="2">
    <location>
        <begin position="198"/>
        <end position="213"/>
    </location>
</feature>
<feature type="domain" description="RDRP core" evidence="3">
    <location>
        <begin position="394"/>
        <end position="1047"/>
    </location>
</feature>
<feature type="compositionally biased region" description="Polar residues" evidence="2">
    <location>
        <begin position="214"/>
        <end position="225"/>
    </location>
</feature>
<sequence>MGHEMENEFRRIISSLDKNHRLGLSPTDPSLSPRSSIEQLHEGTEKDRLRTIYQGLQFLHSSQPPRFWQCLERFRVEALKIHEQFNLHQSEGSRSSNAYVAERKELQRCLFNILFAEPSTASSSNKAKRSSDDFGKSNFKRPRNRSTDEPPKSNKNKILLVDSIPVRSRESSPCVGVFAQEGRKTSIMSYFSKSSAKVSSSSSASSSFPSRTSNGIGKSPSEQTSFTTVTTDDLFPLCSQEYRALSESFSAFDSSSCRNTDATYANMKLTSPTKEPEVSWTLQDRLKNIWPNLPNESFNEAPLAISWEVTRISQHCGVNLAGCDLVYNPNWRDQTTMREGLATCGPFLGKVLPQIVDTQLWMAALGTFELHPQIVTISAKLEYNASHDGPLFITRLHPLKLEFGHRLSRRFGADRFLEILVPSLATKERPASAKHGSNIDIINWLATTSHFMLGRNWRLYYMTKKKKTVQLASKSKTVYLDRLHFFAVDGITFRPSNTSGGPPPPEEAFSPNRRTKMKLGALLDWTIHISNNLSQPVPKLFSRIALSLTRTTPTVELQKHEIIHESKDIIVDSIVMNDGIGRMSKSLAKRIADHLKLENTPAAYQARIGSAKGMWIINTDDDGFSDDFWISTYPSQRKWDCDFDDPLHRTFEVKDWPRRPRPAALNQQFIPVLEERASDPAAMRQAIAEHLRSSLLADMDAFKEALVHPENLRHWLDQSRQSRQDHISHGHVPYSGGLPTSPEYALICLLDAGFDLQKNKYMQDRCQDIADRISKRLSDKTHIKIPQSTNLFMVPDFCSVLEEGEVHVAFSTMYQTDGFSDTLLEGMDILVGRSPAHFESDIQKARAVSHPKLRQLKDVIVFPMKGKSCLADMLSGGDYDGDRAWICWDRKIVDNFCNAPVPNCDDLFQQGYLTKLDLPVQDFCDEKWDIDMVCDKFVSNGVQFNMQPFLLGICTNCKEKLSYYENTVSGPKIVAYSNLLKHLVDQSKQGIWFSFNDLSRFQNEVVGSKKYLDEPEYMSDRPSGHVWGPINGQVRQKHILDYLKFDVAKPAIDDARESFSKAFQGTAGQYYDEDLTKCVNHYEKKRATSETWNIVFKHLQSKIEAVASEWQDKMGQGPGDFAIRVSRTKQIHQRWMQIGPPEGLPSNDAVSDLMESWSRDPGSATWSLLKASLTFKLYHKRKPKFTWQIAGRQLCKIKDRMTCDNGETASVVIGARMFAALRSDRRFNATLGVPRGMPRDNESMLAMDEVRRYDEVGTQLIYDEPSL</sequence>
<comment type="caution">
    <text evidence="4">The sequence shown here is derived from an EMBL/GenBank/DDBJ whole genome shotgun (WGS) entry which is preliminary data.</text>
</comment>
<gene>
    <name evidence="4" type="ORF">DCS_03474</name>
</gene>
<proteinExistence type="inferred from homology"/>
<dbReference type="PANTHER" id="PTHR23079:SF14">
    <property type="entry name" value="RNA-DEPENDENT RNA POLYMERASE"/>
    <property type="match status" value="1"/>
</dbReference>
<dbReference type="GO" id="GO:0030422">
    <property type="term" value="P:siRNA processing"/>
    <property type="evidence" value="ECO:0007669"/>
    <property type="project" value="TreeGrafter"/>
</dbReference>
<accession>A0A151GHA2</accession>
<keyword evidence="5" id="KW-1185">Reference proteome</keyword>
<reference evidence="4 5" key="1">
    <citation type="journal article" date="2016" name="Sci. Rep.">
        <title>Insights into Adaptations to a Near-Obligate Nematode Endoparasitic Lifestyle from the Finished Genome of Drechmeria coniospora.</title>
        <authorList>
            <person name="Zhang L."/>
            <person name="Zhou Z."/>
            <person name="Guo Q."/>
            <person name="Fokkens L."/>
            <person name="Miskei M."/>
            <person name="Pocsi I."/>
            <person name="Zhang W."/>
            <person name="Chen M."/>
            <person name="Wang L."/>
            <person name="Sun Y."/>
            <person name="Donzelli B.G."/>
            <person name="Gibson D.M."/>
            <person name="Nelson D.R."/>
            <person name="Luo J.G."/>
            <person name="Rep M."/>
            <person name="Liu H."/>
            <person name="Yang S."/>
            <person name="Wang J."/>
            <person name="Krasnoff S.B."/>
            <person name="Xu Y."/>
            <person name="Molnar I."/>
            <person name="Lin M."/>
        </authorList>
    </citation>
    <scope>NUCLEOTIDE SEQUENCE [LARGE SCALE GENOMIC DNA]</scope>
    <source>
        <strain evidence="4 5">ARSEF 6962</strain>
    </source>
</reference>
<evidence type="ECO:0000256" key="1">
    <source>
        <dbReference type="RuleBase" id="RU363098"/>
    </source>
</evidence>
<dbReference type="GO" id="GO:0003723">
    <property type="term" value="F:RNA binding"/>
    <property type="evidence" value="ECO:0007669"/>
    <property type="project" value="UniProtKB-KW"/>
</dbReference>
<dbReference type="RefSeq" id="XP_040655826.1">
    <property type="nucleotide sequence ID" value="XM_040800793.1"/>
</dbReference>